<dbReference type="AlphaFoldDB" id="A0A835QEZ6"/>
<dbReference type="Proteomes" id="UP000636800">
    <property type="component" value="Unassembled WGS sequence"/>
</dbReference>
<sequence length="96" mass="10478">MEERYMEARSTSRESDVGEGISMGRRPFKAAISVFPFFGDGASRRTAGDGVCQHGRKPRGTFHSNAIPPPPPICPRLPALALPLPSPHVRLFHLQG</sequence>
<feature type="region of interest" description="Disordered" evidence="1">
    <location>
        <begin position="46"/>
        <end position="69"/>
    </location>
</feature>
<proteinExistence type="predicted"/>
<protein>
    <submittedName>
        <fullName evidence="2">Uncharacterized protein</fullName>
    </submittedName>
</protein>
<comment type="caution">
    <text evidence="2">The sequence shown here is derived from an EMBL/GenBank/DDBJ whole genome shotgun (WGS) entry which is preliminary data.</text>
</comment>
<organism evidence="2 3">
    <name type="scientific">Vanilla planifolia</name>
    <name type="common">Vanilla</name>
    <dbReference type="NCBI Taxonomy" id="51239"/>
    <lineage>
        <taxon>Eukaryota</taxon>
        <taxon>Viridiplantae</taxon>
        <taxon>Streptophyta</taxon>
        <taxon>Embryophyta</taxon>
        <taxon>Tracheophyta</taxon>
        <taxon>Spermatophyta</taxon>
        <taxon>Magnoliopsida</taxon>
        <taxon>Liliopsida</taxon>
        <taxon>Asparagales</taxon>
        <taxon>Orchidaceae</taxon>
        <taxon>Vanilloideae</taxon>
        <taxon>Vanilleae</taxon>
        <taxon>Vanilla</taxon>
    </lineage>
</organism>
<gene>
    <name evidence="2" type="ORF">HPP92_016918</name>
</gene>
<name>A0A835QEZ6_VANPL</name>
<evidence type="ECO:0000313" key="3">
    <source>
        <dbReference type="Proteomes" id="UP000636800"/>
    </source>
</evidence>
<reference evidence="2 3" key="1">
    <citation type="journal article" date="2020" name="Nat. Food">
        <title>A phased Vanilla planifolia genome enables genetic improvement of flavour and production.</title>
        <authorList>
            <person name="Hasing T."/>
            <person name="Tang H."/>
            <person name="Brym M."/>
            <person name="Khazi F."/>
            <person name="Huang T."/>
            <person name="Chambers A.H."/>
        </authorList>
    </citation>
    <scope>NUCLEOTIDE SEQUENCE [LARGE SCALE GENOMIC DNA]</scope>
    <source>
        <tissue evidence="2">Leaf</tissue>
    </source>
</reference>
<dbReference type="EMBL" id="JADCNL010000008">
    <property type="protein sequence ID" value="KAG0470218.1"/>
    <property type="molecule type" value="Genomic_DNA"/>
</dbReference>
<evidence type="ECO:0000256" key="1">
    <source>
        <dbReference type="SAM" id="MobiDB-lite"/>
    </source>
</evidence>
<keyword evidence="3" id="KW-1185">Reference proteome</keyword>
<dbReference type="OrthoDB" id="406833at2759"/>
<accession>A0A835QEZ6</accession>
<feature type="compositionally biased region" description="Basic and acidic residues" evidence="1">
    <location>
        <begin position="1"/>
        <end position="16"/>
    </location>
</feature>
<feature type="region of interest" description="Disordered" evidence="1">
    <location>
        <begin position="1"/>
        <end position="21"/>
    </location>
</feature>
<evidence type="ECO:0000313" key="2">
    <source>
        <dbReference type="EMBL" id="KAG0470218.1"/>
    </source>
</evidence>